<dbReference type="VEuPathDB" id="VectorBase:GMOY007267"/>
<dbReference type="EnsemblMetazoa" id="GMOY007267-RA">
    <property type="protein sequence ID" value="GMOY007267-PA"/>
    <property type="gene ID" value="GMOY007267"/>
</dbReference>
<evidence type="ECO:0000256" key="1">
    <source>
        <dbReference type="SAM" id="MobiDB-lite"/>
    </source>
</evidence>
<feature type="compositionally biased region" description="Acidic residues" evidence="1">
    <location>
        <begin position="45"/>
        <end position="60"/>
    </location>
</feature>
<dbReference type="AlphaFoldDB" id="A0A1B0G1U9"/>
<reference evidence="2" key="1">
    <citation type="submission" date="2020-05" db="UniProtKB">
        <authorList>
            <consortium name="EnsemblMetazoa"/>
        </authorList>
    </citation>
    <scope>IDENTIFICATION</scope>
    <source>
        <strain evidence="2">Yale</strain>
    </source>
</reference>
<protein>
    <submittedName>
        <fullName evidence="2">Uncharacterized protein</fullName>
    </submittedName>
</protein>
<evidence type="ECO:0000313" key="2">
    <source>
        <dbReference type="EnsemblMetazoa" id="GMOY007267-PA"/>
    </source>
</evidence>
<keyword evidence="3" id="KW-1185">Reference proteome</keyword>
<dbReference type="EMBL" id="CCAG010017915">
    <property type="status" value="NOT_ANNOTATED_CDS"/>
    <property type="molecule type" value="Genomic_DNA"/>
</dbReference>
<dbReference type="Proteomes" id="UP000092444">
    <property type="component" value="Unassembled WGS sequence"/>
</dbReference>
<sequence>MYAHGKAQVLVCSHNVIQNEKILVVSSEAQFVQFEDQNLHGNHDNDDDDNDDHNDDNNDDNDNHNDDGNDDCISFTGVPNNLII</sequence>
<evidence type="ECO:0000313" key="3">
    <source>
        <dbReference type="Proteomes" id="UP000092444"/>
    </source>
</evidence>
<name>A0A1B0G1U9_GLOMM</name>
<proteinExistence type="predicted"/>
<accession>A0A1B0G1U9</accession>
<feature type="region of interest" description="Disordered" evidence="1">
    <location>
        <begin position="36"/>
        <end position="72"/>
    </location>
</feature>
<organism evidence="2 3">
    <name type="scientific">Glossina morsitans morsitans</name>
    <name type="common">Savannah tsetse fly</name>
    <dbReference type="NCBI Taxonomy" id="37546"/>
    <lineage>
        <taxon>Eukaryota</taxon>
        <taxon>Metazoa</taxon>
        <taxon>Ecdysozoa</taxon>
        <taxon>Arthropoda</taxon>
        <taxon>Hexapoda</taxon>
        <taxon>Insecta</taxon>
        <taxon>Pterygota</taxon>
        <taxon>Neoptera</taxon>
        <taxon>Endopterygota</taxon>
        <taxon>Diptera</taxon>
        <taxon>Brachycera</taxon>
        <taxon>Muscomorpha</taxon>
        <taxon>Hippoboscoidea</taxon>
        <taxon>Glossinidae</taxon>
        <taxon>Glossina</taxon>
    </lineage>
</organism>